<proteinExistence type="predicted"/>
<feature type="domain" description="BRCT" evidence="2">
    <location>
        <begin position="1"/>
        <end position="91"/>
    </location>
</feature>
<dbReference type="InterPro" id="IPR001357">
    <property type="entry name" value="BRCT_dom"/>
</dbReference>
<evidence type="ECO:0000256" key="1">
    <source>
        <dbReference type="SAM" id="MobiDB-lite"/>
    </source>
</evidence>
<feature type="region of interest" description="Disordered" evidence="1">
    <location>
        <begin position="325"/>
        <end position="347"/>
    </location>
</feature>
<dbReference type="EMBL" id="ML979134">
    <property type="protein sequence ID" value="KAF1918336.1"/>
    <property type="molecule type" value="Genomic_DNA"/>
</dbReference>
<dbReference type="SMART" id="SM00292">
    <property type="entry name" value="BRCT"/>
    <property type="match status" value="1"/>
</dbReference>
<dbReference type="OrthoDB" id="342264at2759"/>
<evidence type="ECO:0000313" key="4">
    <source>
        <dbReference type="Proteomes" id="UP000800096"/>
    </source>
</evidence>
<dbReference type="InterPro" id="IPR036420">
    <property type="entry name" value="BRCT_dom_sf"/>
</dbReference>
<feature type="compositionally biased region" description="Low complexity" evidence="1">
    <location>
        <begin position="330"/>
        <end position="341"/>
    </location>
</feature>
<dbReference type="PROSITE" id="PS50172">
    <property type="entry name" value="BRCT"/>
    <property type="match status" value="1"/>
</dbReference>
<organism evidence="3 4">
    <name type="scientific">Ampelomyces quisqualis</name>
    <name type="common">Powdery mildew agent</name>
    <dbReference type="NCBI Taxonomy" id="50730"/>
    <lineage>
        <taxon>Eukaryota</taxon>
        <taxon>Fungi</taxon>
        <taxon>Dikarya</taxon>
        <taxon>Ascomycota</taxon>
        <taxon>Pezizomycotina</taxon>
        <taxon>Dothideomycetes</taxon>
        <taxon>Pleosporomycetidae</taxon>
        <taxon>Pleosporales</taxon>
        <taxon>Pleosporineae</taxon>
        <taxon>Phaeosphaeriaceae</taxon>
        <taxon>Ampelomyces</taxon>
    </lineage>
</organism>
<dbReference type="PANTHER" id="PTHR47667:SF1">
    <property type="entry name" value="REGULATOR OF TY1 TRANSPOSITION PROTEIN 107"/>
    <property type="match status" value="1"/>
</dbReference>
<feature type="region of interest" description="Disordered" evidence="1">
    <location>
        <begin position="150"/>
        <end position="170"/>
    </location>
</feature>
<feature type="region of interest" description="Disordered" evidence="1">
    <location>
        <begin position="515"/>
        <end position="575"/>
    </location>
</feature>
<keyword evidence="4" id="KW-1185">Reference proteome</keyword>
<dbReference type="AlphaFoldDB" id="A0A6A5QUV3"/>
<sequence>MKVLSNLVIAITGTLPAEPASIKKWVEVNGGKWSARVDERVTHLIASKEAWKRATDPVVKASQLDIHILSYDWFEDSLQRKRKLAEKKYTWEAVKEDRKRKRQLKKLGAKADGTSDKLPLAYKPKSSKSFFFTPTNQPRMTAKEDLMRRRAERELAEATEEAEKASRAAKKTLPAGTAIAPIELDNEISKFTLTSLLPIPLPSASPPIPALLRPIAPSPSPQVTSTSNIIEPKAKKIGLKDLYHYYLDSTGFEYNITLARSDFTQNRITRYQLSILESHVTPHTYCTFVQYVPPPSGAPETRDNASAAFDSKIRNPLLSFLKQANTEAKSQQTPSTTTRPTVSHTLPHPNEAARLRSLIAPRANFEVDQTELARLHSLVTPTLPSAHLPYKALICPLSSPFPRAWRTFRHTFRDLTHLSWEERFDTHKTIQKARAVALNIEPYIYIKPVPGMPVGLRVQEVGLYQGCADDVMILGDSEDGYVRNEFGLPGLEEELGRGGVVGSTVWKEKEKIEREEEEKRDLVDRETKRDKARSKQKRRSDYDKPLFNGANGRPWEGERRGNVVRKVRPFGGMEY</sequence>
<feature type="compositionally biased region" description="Basic and acidic residues" evidence="1">
    <location>
        <begin position="150"/>
        <end position="166"/>
    </location>
</feature>
<accession>A0A6A5QUV3</accession>
<protein>
    <recommendedName>
        <fullName evidence="2">BRCT domain-containing protein</fullName>
    </recommendedName>
</protein>
<dbReference type="Gene3D" id="3.40.50.10190">
    <property type="entry name" value="BRCT domain"/>
    <property type="match status" value="1"/>
</dbReference>
<reference evidence="3" key="1">
    <citation type="journal article" date="2020" name="Stud. Mycol.">
        <title>101 Dothideomycetes genomes: a test case for predicting lifestyles and emergence of pathogens.</title>
        <authorList>
            <person name="Haridas S."/>
            <person name="Albert R."/>
            <person name="Binder M."/>
            <person name="Bloem J."/>
            <person name="Labutti K."/>
            <person name="Salamov A."/>
            <person name="Andreopoulos B."/>
            <person name="Baker S."/>
            <person name="Barry K."/>
            <person name="Bills G."/>
            <person name="Bluhm B."/>
            <person name="Cannon C."/>
            <person name="Castanera R."/>
            <person name="Culley D."/>
            <person name="Daum C."/>
            <person name="Ezra D."/>
            <person name="Gonzalez J."/>
            <person name="Henrissat B."/>
            <person name="Kuo A."/>
            <person name="Liang C."/>
            <person name="Lipzen A."/>
            <person name="Lutzoni F."/>
            <person name="Magnuson J."/>
            <person name="Mondo S."/>
            <person name="Nolan M."/>
            <person name="Ohm R."/>
            <person name="Pangilinan J."/>
            <person name="Park H.-J."/>
            <person name="Ramirez L."/>
            <person name="Alfaro M."/>
            <person name="Sun H."/>
            <person name="Tritt A."/>
            <person name="Yoshinaga Y."/>
            <person name="Zwiers L.-H."/>
            <person name="Turgeon B."/>
            <person name="Goodwin S."/>
            <person name="Spatafora J."/>
            <person name="Crous P."/>
            <person name="Grigoriev I."/>
        </authorList>
    </citation>
    <scope>NUCLEOTIDE SEQUENCE</scope>
    <source>
        <strain evidence="3">HMLAC05119</strain>
    </source>
</reference>
<feature type="compositionally biased region" description="Basic and acidic residues" evidence="1">
    <location>
        <begin position="515"/>
        <end position="529"/>
    </location>
</feature>
<dbReference type="PANTHER" id="PTHR47667">
    <property type="entry name" value="REGULATOR OF TY1 TRANSPOSITION PROTEIN 107"/>
    <property type="match status" value="1"/>
</dbReference>
<dbReference type="Pfam" id="PF00533">
    <property type="entry name" value="BRCT"/>
    <property type="match status" value="1"/>
</dbReference>
<dbReference type="InterPro" id="IPR053036">
    <property type="entry name" value="CellCycle_DNARepair_Reg"/>
</dbReference>
<dbReference type="SUPFAM" id="SSF52113">
    <property type="entry name" value="BRCT domain"/>
    <property type="match status" value="1"/>
</dbReference>
<gene>
    <name evidence="3" type="ORF">BDU57DRAFT_515042</name>
</gene>
<evidence type="ECO:0000259" key="2">
    <source>
        <dbReference type="PROSITE" id="PS50172"/>
    </source>
</evidence>
<name>A0A6A5QUV3_AMPQU</name>
<evidence type="ECO:0000313" key="3">
    <source>
        <dbReference type="EMBL" id="KAF1918336.1"/>
    </source>
</evidence>
<dbReference type="Proteomes" id="UP000800096">
    <property type="component" value="Unassembled WGS sequence"/>
</dbReference>